<evidence type="ECO:0000256" key="1">
    <source>
        <dbReference type="SAM" id="MobiDB-lite"/>
    </source>
</evidence>
<protein>
    <submittedName>
        <fullName evidence="2">Uncharacterized protein</fullName>
    </submittedName>
</protein>
<feature type="compositionally biased region" description="Basic and acidic residues" evidence="1">
    <location>
        <begin position="1"/>
        <end position="13"/>
    </location>
</feature>
<feature type="region of interest" description="Disordered" evidence="1">
    <location>
        <begin position="1"/>
        <end position="35"/>
    </location>
</feature>
<proteinExistence type="predicted"/>
<feature type="compositionally biased region" description="Polar residues" evidence="1">
    <location>
        <begin position="22"/>
        <end position="31"/>
    </location>
</feature>
<accession>A0A3N4M1D8</accession>
<dbReference type="InParanoid" id="A0A3N4M1D8"/>
<gene>
    <name evidence="2" type="ORF">L211DRAFT_832865</name>
</gene>
<dbReference type="AlphaFoldDB" id="A0A3N4M1D8"/>
<name>A0A3N4M1D8_9PEZI</name>
<dbReference type="EMBL" id="ML121528">
    <property type="protein sequence ID" value="RPB28984.1"/>
    <property type="molecule type" value="Genomic_DNA"/>
</dbReference>
<feature type="region of interest" description="Disordered" evidence="1">
    <location>
        <begin position="44"/>
        <end position="63"/>
    </location>
</feature>
<organism evidence="2 3">
    <name type="scientific">Terfezia boudieri ATCC MYA-4762</name>
    <dbReference type="NCBI Taxonomy" id="1051890"/>
    <lineage>
        <taxon>Eukaryota</taxon>
        <taxon>Fungi</taxon>
        <taxon>Dikarya</taxon>
        <taxon>Ascomycota</taxon>
        <taxon>Pezizomycotina</taxon>
        <taxon>Pezizomycetes</taxon>
        <taxon>Pezizales</taxon>
        <taxon>Pezizaceae</taxon>
        <taxon>Terfezia</taxon>
    </lineage>
</organism>
<reference evidence="2 3" key="1">
    <citation type="journal article" date="2018" name="Nat. Ecol. Evol.">
        <title>Pezizomycetes genomes reveal the molecular basis of ectomycorrhizal truffle lifestyle.</title>
        <authorList>
            <person name="Murat C."/>
            <person name="Payen T."/>
            <person name="Noel B."/>
            <person name="Kuo A."/>
            <person name="Morin E."/>
            <person name="Chen J."/>
            <person name="Kohler A."/>
            <person name="Krizsan K."/>
            <person name="Balestrini R."/>
            <person name="Da Silva C."/>
            <person name="Montanini B."/>
            <person name="Hainaut M."/>
            <person name="Levati E."/>
            <person name="Barry K.W."/>
            <person name="Belfiori B."/>
            <person name="Cichocki N."/>
            <person name="Clum A."/>
            <person name="Dockter R.B."/>
            <person name="Fauchery L."/>
            <person name="Guy J."/>
            <person name="Iotti M."/>
            <person name="Le Tacon F."/>
            <person name="Lindquist E.A."/>
            <person name="Lipzen A."/>
            <person name="Malagnac F."/>
            <person name="Mello A."/>
            <person name="Molinier V."/>
            <person name="Miyauchi S."/>
            <person name="Poulain J."/>
            <person name="Riccioni C."/>
            <person name="Rubini A."/>
            <person name="Sitrit Y."/>
            <person name="Splivallo R."/>
            <person name="Traeger S."/>
            <person name="Wang M."/>
            <person name="Zifcakova L."/>
            <person name="Wipf D."/>
            <person name="Zambonelli A."/>
            <person name="Paolocci F."/>
            <person name="Nowrousian M."/>
            <person name="Ottonello S."/>
            <person name="Baldrian P."/>
            <person name="Spatafora J.W."/>
            <person name="Henrissat B."/>
            <person name="Nagy L.G."/>
            <person name="Aury J.M."/>
            <person name="Wincker P."/>
            <person name="Grigoriev I.V."/>
            <person name="Bonfante P."/>
            <person name="Martin F.M."/>
        </authorList>
    </citation>
    <scope>NUCLEOTIDE SEQUENCE [LARGE SCALE GENOMIC DNA]</scope>
    <source>
        <strain evidence="2 3">ATCC MYA-4762</strain>
    </source>
</reference>
<sequence>MSNDKLKHPERAYKAPNEPLTPRTSSESSKTPFELQKLKVHVRARSSKTPLPWVKDPNERCER</sequence>
<evidence type="ECO:0000313" key="3">
    <source>
        <dbReference type="Proteomes" id="UP000267821"/>
    </source>
</evidence>
<keyword evidence="3" id="KW-1185">Reference proteome</keyword>
<evidence type="ECO:0000313" key="2">
    <source>
        <dbReference type="EMBL" id="RPB28984.1"/>
    </source>
</evidence>
<dbReference type="Proteomes" id="UP000267821">
    <property type="component" value="Unassembled WGS sequence"/>
</dbReference>